<evidence type="ECO:0000313" key="2">
    <source>
        <dbReference type="EMBL" id="CAF4297711.1"/>
    </source>
</evidence>
<gene>
    <name evidence="2" type="ORF">OKA104_LOCUS46046</name>
</gene>
<organism evidence="2 3">
    <name type="scientific">Adineta steineri</name>
    <dbReference type="NCBI Taxonomy" id="433720"/>
    <lineage>
        <taxon>Eukaryota</taxon>
        <taxon>Metazoa</taxon>
        <taxon>Spiralia</taxon>
        <taxon>Gnathifera</taxon>
        <taxon>Rotifera</taxon>
        <taxon>Eurotatoria</taxon>
        <taxon>Bdelloidea</taxon>
        <taxon>Adinetida</taxon>
        <taxon>Adinetidae</taxon>
        <taxon>Adineta</taxon>
    </lineage>
</organism>
<feature type="non-terminal residue" evidence="2">
    <location>
        <position position="31"/>
    </location>
</feature>
<dbReference type="EMBL" id="CAJOAY010016161">
    <property type="protein sequence ID" value="CAF4297711.1"/>
    <property type="molecule type" value="Genomic_DNA"/>
</dbReference>
<protein>
    <submittedName>
        <fullName evidence="2">Uncharacterized protein</fullName>
    </submittedName>
</protein>
<proteinExistence type="predicted"/>
<name>A0A820HKV6_9BILA</name>
<dbReference type="Proteomes" id="UP000663881">
    <property type="component" value="Unassembled WGS sequence"/>
</dbReference>
<sequence length="31" mass="3310">MTSSTDADFSAYYAGLTFNISVIGGFIFLSL</sequence>
<keyword evidence="1" id="KW-1133">Transmembrane helix</keyword>
<dbReference type="AlphaFoldDB" id="A0A820HKV6"/>
<evidence type="ECO:0000256" key="1">
    <source>
        <dbReference type="SAM" id="Phobius"/>
    </source>
</evidence>
<keyword evidence="1" id="KW-0812">Transmembrane</keyword>
<feature type="non-terminal residue" evidence="2">
    <location>
        <position position="1"/>
    </location>
</feature>
<keyword evidence="1" id="KW-0472">Membrane</keyword>
<feature type="transmembrane region" description="Helical" evidence="1">
    <location>
        <begin position="12"/>
        <end position="29"/>
    </location>
</feature>
<accession>A0A820HKV6</accession>
<comment type="caution">
    <text evidence="2">The sequence shown here is derived from an EMBL/GenBank/DDBJ whole genome shotgun (WGS) entry which is preliminary data.</text>
</comment>
<evidence type="ECO:0000313" key="3">
    <source>
        <dbReference type="Proteomes" id="UP000663881"/>
    </source>
</evidence>
<reference evidence="2" key="1">
    <citation type="submission" date="2021-02" db="EMBL/GenBank/DDBJ databases">
        <authorList>
            <person name="Nowell W R."/>
        </authorList>
    </citation>
    <scope>NUCLEOTIDE SEQUENCE</scope>
</reference>